<dbReference type="Proteomes" id="UP000006729">
    <property type="component" value="Chromosome 1"/>
</dbReference>
<evidence type="ECO:0000313" key="2">
    <source>
        <dbReference type="Proteomes" id="UP000006729"/>
    </source>
</evidence>
<evidence type="ECO:0000313" key="1">
    <source>
        <dbReference type="EMBL" id="RQO85328.1"/>
    </source>
</evidence>
<dbReference type="EMBL" id="CM009290">
    <property type="protein sequence ID" value="RQO85328.1"/>
    <property type="molecule type" value="Genomic_DNA"/>
</dbReference>
<reference evidence="1 2" key="1">
    <citation type="journal article" date="2006" name="Science">
        <title>The genome of black cottonwood, Populus trichocarpa (Torr. &amp; Gray).</title>
        <authorList>
            <person name="Tuskan G.A."/>
            <person name="Difazio S."/>
            <person name="Jansson S."/>
            <person name="Bohlmann J."/>
            <person name="Grigoriev I."/>
            <person name="Hellsten U."/>
            <person name="Putnam N."/>
            <person name="Ralph S."/>
            <person name="Rombauts S."/>
            <person name="Salamov A."/>
            <person name="Schein J."/>
            <person name="Sterck L."/>
            <person name="Aerts A."/>
            <person name="Bhalerao R.R."/>
            <person name="Bhalerao R.P."/>
            <person name="Blaudez D."/>
            <person name="Boerjan W."/>
            <person name="Brun A."/>
            <person name="Brunner A."/>
            <person name="Busov V."/>
            <person name="Campbell M."/>
            <person name="Carlson J."/>
            <person name="Chalot M."/>
            <person name="Chapman J."/>
            <person name="Chen G.L."/>
            <person name="Cooper D."/>
            <person name="Coutinho P.M."/>
            <person name="Couturier J."/>
            <person name="Covert S."/>
            <person name="Cronk Q."/>
            <person name="Cunningham R."/>
            <person name="Davis J."/>
            <person name="Degroeve S."/>
            <person name="Dejardin A."/>
            <person name="Depamphilis C."/>
            <person name="Detter J."/>
            <person name="Dirks B."/>
            <person name="Dubchak I."/>
            <person name="Duplessis S."/>
            <person name="Ehlting J."/>
            <person name="Ellis B."/>
            <person name="Gendler K."/>
            <person name="Goodstein D."/>
            <person name="Gribskov M."/>
            <person name="Grimwood J."/>
            <person name="Groover A."/>
            <person name="Gunter L."/>
            <person name="Hamberger B."/>
            <person name="Heinze B."/>
            <person name="Helariutta Y."/>
            <person name="Henrissat B."/>
            <person name="Holligan D."/>
            <person name="Holt R."/>
            <person name="Huang W."/>
            <person name="Islam-Faridi N."/>
            <person name="Jones S."/>
            <person name="Jones-Rhoades M."/>
            <person name="Jorgensen R."/>
            <person name="Joshi C."/>
            <person name="Kangasjarvi J."/>
            <person name="Karlsson J."/>
            <person name="Kelleher C."/>
            <person name="Kirkpatrick R."/>
            <person name="Kirst M."/>
            <person name="Kohler A."/>
            <person name="Kalluri U."/>
            <person name="Larimer F."/>
            <person name="Leebens-Mack J."/>
            <person name="Leple J.C."/>
            <person name="Locascio P."/>
            <person name="Lou Y."/>
            <person name="Lucas S."/>
            <person name="Martin F."/>
            <person name="Montanini B."/>
            <person name="Napoli C."/>
            <person name="Nelson D.R."/>
            <person name="Nelson C."/>
            <person name="Nieminen K."/>
            <person name="Nilsson O."/>
            <person name="Pereda V."/>
            <person name="Peter G."/>
            <person name="Philippe R."/>
            <person name="Pilate G."/>
            <person name="Poliakov A."/>
            <person name="Razumovskaya J."/>
            <person name="Richardson P."/>
            <person name="Rinaldi C."/>
            <person name="Ritland K."/>
            <person name="Rouze P."/>
            <person name="Ryaboy D."/>
            <person name="Schmutz J."/>
            <person name="Schrader J."/>
            <person name="Segerman B."/>
            <person name="Shin H."/>
            <person name="Siddiqui A."/>
            <person name="Sterky F."/>
            <person name="Terry A."/>
            <person name="Tsai C.J."/>
            <person name="Uberbacher E."/>
            <person name="Unneberg P."/>
            <person name="Vahala J."/>
            <person name="Wall K."/>
            <person name="Wessler S."/>
            <person name="Yang G."/>
            <person name="Yin T."/>
            <person name="Douglas C."/>
            <person name="Marra M."/>
            <person name="Sandberg G."/>
            <person name="Van de Peer Y."/>
            <person name="Rokhsar D."/>
        </authorList>
    </citation>
    <scope>NUCLEOTIDE SEQUENCE [LARGE SCALE GENOMIC DNA]</scope>
    <source>
        <strain evidence="2">cv. Nisqually</strain>
    </source>
</reference>
<sequence>MLRHILPPCHNSATSLLFRMVMESGCCSYLCDCLSILNRPSVGTWVTAKDYSGLNLVGSRSSTTGSSGR</sequence>
<proteinExistence type="predicted"/>
<accession>A0A3N7FUD3</accession>
<dbReference type="AlphaFoldDB" id="A0A3N7FUD3"/>
<protein>
    <submittedName>
        <fullName evidence="1">Uncharacterized protein</fullName>
    </submittedName>
</protein>
<organism evidence="1 2">
    <name type="scientific">Populus trichocarpa</name>
    <name type="common">Western balsam poplar</name>
    <name type="synonym">Populus balsamifera subsp. trichocarpa</name>
    <dbReference type="NCBI Taxonomy" id="3694"/>
    <lineage>
        <taxon>Eukaryota</taxon>
        <taxon>Viridiplantae</taxon>
        <taxon>Streptophyta</taxon>
        <taxon>Embryophyta</taxon>
        <taxon>Tracheophyta</taxon>
        <taxon>Spermatophyta</taxon>
        <taxon>Magnoliopsida</taxon>
        <taxon>eudicotyledons</taxon>
        <taxon>Gunneridae</taxon>
        <taxon>Pentapetalae</taxon>
        <taxon>rosids</taxon>
        <taxon>fabids</taxon>
        <taxon>Malpighiales</taxon>
        <taxon>Salicaceae</taxon>
        <taxon>Saliceae</taxon>
        <taxon>Populus</taxon>
    </lineage>
</organism>
<name>A0A3N7FUD3_POPTR</name>
<dbReference type="InParanoid" id="A0A3N7FUD3"/>
<gene>
    <name evidence="1" type="ORF">POPTR_001G251650</name>
</gene>
<keyword evidence="2" id="KW-1185">Reference proteome</keyword>